<reference evidence="10 13" key="2">
    <citation type="submission" date="2016-07" db="EMBL/GenBank/DDBJ databases">
        <title>Complete genome sequences of Bordetella pseudohinzii.</title>
        <authorList>
            <person name="Spilker T."/>
            <person name="Darrah R."/>
            <person name="LiPuma J.J."/>
        </authorList>
    </citation>
    <scope>NUCLEOTIDE SEQUENCE [LARGE SCALE GENOMIC DNA]</scope>
    <source>
        <strain evidence="10 13">HI4681</strain>
    </source>
</reference>
<comment type="subcellular location">
    <subcellularLocation>
        <location evidence="1 8">Cell membrane</location>
        <topology evidence="1 8">Multi-pass membrane protein</topology>
    </subcellularLocation>
</comment>
<dbReference type="InterPro" id="IPR037185">
    <property type="entry name" value="EmrE-like"/>
</dbReference>
<feature type="transmembrane region" description="Helical" evidence="9">
    <location>
        <begin position="29"/>
        <end position="50"/>
    </location>
</feature>
<dbReference type="EMBL" id="CP016440">
    <property type="protein sequence ID" value="ANY17353.1"/>
    <property type="molecule type" value="Genomic_DNA"/>
</dbReference>
<dbReference type="InterPro" id="IPR045324">
    <property type="entry name" value="Small_multidrug_res"/>
</dbReference>
<evidence type="ECO:0000256" key="1">
    <source>
        <dbReference type="ARBA" id="ARBA00004651"/>
    </source>
</evidence>
<keyword evidence="2" id="KW-0813">Transport</keyword>
<dbReference type="Gene3D" id="1.10.3730.20">
    <property type="match status" value="1"/>
</dbReference>
<dbReference type="GO" id="GO:0031460">
    <property type="term" value="P:glycine betaine transport"/>
    <property type="evidence" value="ECO:0007669"/>
    <property type="project" value="TreeGrafter"/>
</dbReference>
<dbReference type="FunFam" id="1.10.3730.20:FF:000001">
    <property type="entry name" value="Quaternary ammonium compound resistance transporter SugE"/>
    <property type="match status" value="1"/>
</dbReference>
<dbReference type="GO" id="GO:0005886">
    <property type="term" value="C:plasma membrane"/>
    <property type="evidence" value="ECO:0007669"/>
    <property type="project" value="UniProtKB-SubCell"/>
</dbReference>
<keyword evidence="5 9" id="KW-1133">Transmembrane helix</keyword>
<accession>A0A0J6BRB6</accession>
<dbReference type="PANTHER" id="PTHR30561">
    <property type="entry name" value="SMR FAMILY PROTON-DEPENDENT DRUG EFFLUX TRANSPORTER SUGE"/>
    <property type="match status" value="1"/>
</dbReference>
<feature type="transmembrane region" description="Helical" evidence="9">
    <location>
        <begin position="84"/>
        <end position="103"/>
    </location>
</feature>
<comment type="similarity">
    <text evidence="7 8">Belongs to the drug/metabolite transporter (DMT) superfamily. Small multidrug resistance (SMR) (TC 2.A.7.1) family.</text>
</comment>
<evidence type="ECO:0000256" key="6">
    <source>
        <dbReference type="ARBA" id="ARBA00023136"/>
    </source>
</evidence>
<protein>
    <submittedName>
        <fullName evidence="11">Methyl viologen resistance protein C</fullName>
    </submittedName>
    <submittedName>
        <fullName evidence="10">Multidrug transporter</fullName>
    </submittedName>
</protein>
<evidence type="ECO:0000256" key="2">
    <source>
        <dbReference type="ARBA" id="ARBA00022448"/>
    </source>
</evidence>
<evidence type="ECO:0000313" key="12">
    <source>
        <dbReference type="Proteomes" id="UP000053096"/>
    </source>
</evidence>
<dbReference type="GO" id="GO:0015297">
    <property type="term" value="F:antiporter activity"/>
    <property type="evidence" value="ECO:0007669"/>
    <property type="project" value="TreeGrafter"/>
</dbReference>
<dbReference type="PANTHER" id="PTHR30561:SF1">
    <property type="entry name" value="MULTIDRUG TRANSPORTER EMRE"/>
    <property type="match status" value="1"/>
</dbReference>
<dbReference type="Pfam" id="PF00893">
    <property type="entry name" value="Multi_Drug_Res"/>
    <property type="match status" value="1"/>
</dbReference>
<accession>A0A0M9I7B5</accession>
<evidence type="ECO:0000256" key="4">
    <source>
        <dbReference type="ARBA" id="ARBA00022692"/>
    </source>
</evidence>
<dbReference type="GO" id="GO:0015220">
    <property type="term" value="F:choline transmembrane transporter activity"/>
    <property type="evidence" value="ECO:0007669"/>
    <property type="project" value="TreeGrafter"/>
</dbReference>
<evidence type="ECO:0000256" key="8">
    <source>
        <dbReference type="RuleBase" id="RU003942"/>
    </source>
</evidence>
<reference evidence="11 12" key="1">
    <citation type="submission" date="2015-09" db="EMBL/GenBank/DDBJ databases">
        <authorList>
            <person name="Jackson K.R."/>
            <person name="Lunt B.L."/>
            <person name="Fisher J.N.B."/>
            <person name="Gardner A.V."/>
            <person name="Bailey M.E."/>
            <person name="Deus L.M."/>
            <person name="Earl A.S."/>
            <person name="Gibby P.D."/>
            <person name="Hartmann K.A."/>
            <person name="Liu J.E."/>
            <person name="Manci A.M."/>
            <person name="Nielsen D.A."/>
            <person name="Solomon M.B."/>
            <person name="Breakwell D.P."/>
            <person name="Burnett S.H."/>
            <person name="Grose J.H."/>
        </authorList>
    </citation>
    <scope>NUCLEOTIDE SEQUENCE [LARGE SCALE GENOMIC DNA]</scope>
    <source>
        <strain evidence="11 12">2789STDY5608636</strain>
    </source>
</reference>
<dbReference type="OrthoDB" id="9808638at2"/>
<dbReference type="GO" id="GO:1990961">
    <property type="term" value="P:xenobiotic detoxification by transmembrane export across the plasma membrane"/>
    <property type="evidence" value="ECO:0007669"/>
    <property type="project" value="UniProtKB-ARBA"/>
</dbReference>
<dbReference type="Proteomes" id="UP000053096">
    <property type="component" value="Unassembled WGS sequence"/>
</dbReference>
<keyword evidence="3" id="KW-1003">Cell membrane</keyword>
<evidence type="ECO:0000256" key="9">
    <source>
        <dbReference type="SAM" id="Phobius"/>
    </source>
</evidence>
<evidence type="ECO:0000313" key="13">
    <source>
        <dbReference type="Proteomes" id="UP000092950"/>
    </source>
</evidence>
<evidence type="ECO:0000313" key="10">
    <source>
        <dbReference type="EMBL" id="ANY17353.1"/>
    </source>
</evidence>
<keyword evidence="13" id="KW-1185">Reference proteome</keyword>
<evidence type="ECO:0000256" key="5">
    <source>
        <dbReference type="ARBA" id="ARBA00022989"/>
    </source>
</evidence>
<dbReference type="GO" id="GO:0015199">
    <property type="term" value="F:amino-acid betaine transmembrane transporter activity"/>
    <property type="evidence" value="ECO:0007669"/>
    <property type="project" value="TreeGrafter"/>
</dbReference>
<dbReference type="KEGG" id="bpdz:BBN53_16610"/>
<dbReference type="InterPro" id="IPR000390">
    <property type="entry name" value="Small_drug/metabolite_transptr"/>
</dbReference>
<proteinExistence type="inferred from homology"/>
<dbReference type="AlphaFoldDB" id="A0A0J6BRB6"/>
<name>A0A0J6BRB6_9BORD</name>
<gene>
    <name evidence="11" type="primary">emrE</name>
    <name evidence="10" type="ORF">BBN53_16610</name>
    <name evidence="11" type="ORF">ERS370011_01779</name>
</gene>
<organism evidence="11 12">
    <name type="scientific">Bordetella pseudohinzii</name>
    <dbReference type="NCBI Taxonomy" id="1331258"/>
    <lineage>
        <taxon>Bacteria</taxon>
        <taxon>Pseudomonadati</taxon>
        <taxon>Pseudomonadota</taxon>
        <taxon>Betaproteobacteria</taxon>
        <taxon>Burkholderiales</taxon>
        <taxon>Alcaligenaceae</taxon>
        <taxon>Bordetella</taxon>
    </lineage>
</organism>
<evidence type="ECO:0000313" key="11">
    <source>
        <dbReference type="EMBL" id="CUI69571.1"/>
    </source>
</evidence>
<dbReference type="EMBL" id="CYTV01000004">
    <property type="protein sequence ID" value="CUI69571.1"/>
    <property type="molecule type" value="Genomic_DNA"/>
</dbReference>
<sequence>MKWLFLAVAIAAEIVATSALKASDGFSRLWPSLLTVAGYVVSFYFLSLTLRELPVGIAYAIWSGVGIVVISLIGVFLFQQTLDLAAILGIVLIVAGVIVMNVFSKSVGH</sequence>
<dbReference type="RefSeq" id="WP_043213518.1">
    <property type="nucleotide sequence ID" value="NZ_CAJGUP010000152.1"/>
</dbReference>
<evidence type="ECO:0000256" key="7">
    <source>
        <dbReference type="ARBA" id="ARBA00038032"/>
    </source>
</evidence>
<keyword evidence="6 9" id="KW-0472">Membrane</keyword>
<keyword evidence="4 8" id="KW-0812">Transmembrane</keyword>
<dbReference type="Proteomes" id="UP000092950">
    <property type="component" value="Chromosome"/>
</dbReference>
<feature type="transmembrane region" description="Helical" evidence="9">
    <location>
        <begin position="57"/>
        <end position="78"/>
    </location>
</feature>
<dbReference type="SUPFAM" id="SSF103481">
    <property type="entry name" value="Multidrug resistance efflux transporter EmrE"/>
    <property type="match status" value="1"/>
</dbReference>
<evidence type="ECO:0000256" key="3">
    <source>
        <dbReference type="ARBA" id="ARBA00022475"/>
    </source>
</evidence>